<dbReference type="Proteomes" id="UP000605970">
    <property type="component" value="Unassembled WGS sequence"/>
</dbReference>
<dbReference type="AlphaFoldDB" id="A0A8S9ZJW3"/>
<reference evidence="1" key="1">
    <citation type="journal article" date="2020" name="Ecol. Evol.">
        <title>Genome structure and content of the rice root-knot nematode (Meloidogyne graminicola).</title>
        <authorList>
            <person name="Phan N.T."/>
            <person name="Danchin E.G.J."/>
            <person name="Klopp C."/>
            <person name="Perfus-Barbeoch L."/>
            <person name="Kozlowski D.K."/>
            <person name="Koutsovoulos G.D."/>
            <person name="Lopez-Roques C."/>
            <person name="Bouchez O."/>
            <person name="Zahm M."/>
            <person name="Besnard G."/>
            <person name="Bellafiore S."/>
        </authorList>
    </citation>
    <scope>NUCLEOTIDE SEQUENCE</scope>
    <source>
        <strain evidence="1">VN-18</strain>
    </source>
</reference>
<accession>A0A8S9ZJW3</accession>
<sequence length="97" mass="11891">MNKINIINLLQHFEWTKTYTKKHFGFNYSPICKICEYATKHFEQKTKNIINLNEFWNEEHCNNNFIIKQLFKKPFPFFTPLNWSHNYSVLQNSSNLW</sequence>
<name>A0A8S9ZJW3_9BILA</name>
<gene>
    <name evidence="1" type="ORF">Mgra_00006999</name>
</gene>
<dbReference type="OrthoDB" id="10383157at2759"/>
<comment type="caution">
    <text evidence="1">The sequence shown here is derived from an EMBL/GenBank/DDBJ whole genome shotgun (WGS) entry which is preliminary data.</text>
</comment>
<organism evidence="1 2">
    <name type="scientific">Meloidogyne graminicola</name>
    <dbReference type="NCBI Taxonomy" id="189291"/>
    <lineage>
        <taxon>Eukaryota</taxon>
        <taxon>Metazoa</taxon>
        <taxon>Ecdysozoa</taxon>
        <taxon>Nematoda</taxon>
        <taxon>Chromadorea</taxon>
        <taxon>Rhabditida</taxon>
        <taxon>Tylenchina</taxon>
        <taxon>Tylenchomorpha</taxon>
        <taxon>Tylenchoidea</taxon>
        <taxon>Meloidogynidae</taxon>
        <taxon>Meloidogyninae</taxon>
        <taxon>Meloidogyne</taxon>
    </lineage>
</organism>
<proteinExistence type="predicted"/>
<dbReference type="EMBL" id="JABEBT010000073">
    <property type="protein sequence ID" value="KAF7633590.1"/>
    <property type="molecule type" value="Genomic_DNA"/>
</dbReference>
<protein>
    <submittedName>
        <fullName evidence="1">Glyco_tran_10_N domain-containing protein</fullName>
    </submittedName>
</protein>
<evidence type="ECO:0000313" key="1">
    <source>
        <dbReference type="EMBL" id="KAF7633590.1"/>
    </source>
</evidence>
<keyword evidence="2" id="KW-1185">Reference proteome</keyword>
<evidence type="ECO:0000313" key="2">
    <source>
        <dbReference type="Proteomes" id="UP000605970"/>
    </source>
</evidence>